<dbReference type="Proteomes" id="UP000219612">
    <property type="component" value="Unassembled WGS sequence"/>
</dbReference>
<evidence type="ECO:0008006" key="4">
    <source>
        <dbReference type="Google" id="ProtNLM"/>
    </source>
</evidence>
<gene>
    <name evidence="2" type="ORF">SAMN05421748_116158</name>
</gene>
<sequence length="120" mass="13438">MALIWHRLSRAGNRRINRALHIMAVVQLRRDTEGRRYYRRKLADGKTPMEAMRALKRRLSDIVYERMVADAKRIKTGPGGHVGATLQSSAADPKPKVDSSENSLPGPAEDHLRTPLPTAS</sequence>
<dbReference type="PANTHER" id="PTHR33055:SF3">
    <property type="entry name" value="PUTATIVE TRANSPOSASE FOR IS117-RELATED"/>
    <property type="match status" value="1"/>
</dbReference>
<name>A0A285J840_9ACTN</name>
<evidence type="ECO:0000313" key="2">
    <source>
        <dbReference type="EMBL" id="SNY55506.1"/>
    </source>
</evidence>
<reference evidence="2 3" key="1">
    <citation type="submission" date="2017-09" db="EMBL/GenBank/DDBJ databases">
        <authorList>
            <person name="Ehlers B."/>
            <person name="Leendertz F.H."/>
        </authorList>
    </citation>
    <scope>NUCLEOTIDE SEQUENCE [LARGE SCALE GENOMIC DNA]</scope>
    <source>
        <strain evidence="2 3">CGMCC 4.6857</strain>
    </source>
</reference>
<dbReference type="EMBL" id="OBDY01000016">
    <property type="protein sequence ID" value="SNY55506.1"/>
    <property type="molecule type" value="Genomic_DNA"/>
</dbReference>
<organism evidence="2 3">
    <name type="scientific">Paractinoplanes atraurantiacus</name>
    <dbReference type="NCBI Taxonomy" id="1036182"/>
    <lineage>
        <taxon>Bacteria</taxon>
        <taxon>Bacillati</taxon>
        <taxon>Actinomycetota</taxon>
        <taxon>Actinomycetes</taxon>
        <taxon>Micromonosporales</taxon>
        <taxon>Micromonosporaceae</taxon>
        <taxon>Paractinoplanes</taxon>
    </lineage>
</organism>
<evidence type="ECO:0000313" key="3">
    <source>
        <dbReference type="Proteomes" id="UP000219612"/>
    </source>
</evidence>
<proteinExistence type="predicted"/>
<dbReference type="PANTHER" id="PTHR33055">
    <property type="entry name" value="TRANSPOSASE FOR INSERTION SEQUENCE ELEMENT IS1111A"/>
    <property type="match status" value="1"/>
</dbReference>
<feature type="region of interest" description="Disordered" evidence="1">
    <location>
        <begin position="73"/>
        <end position="120"/>
    </location>
</feature>
<dbReference type="AlphaFoldDB" id="A0A285J840"/>
<evidence type="ECO:0000256" key="1">
    <source>
        <dbReference type="SAM" id="MobiDB-lite"/>
    </source>
</evidence>
<dbReference type="InterPro" id="IPR047650">
    <property type="entry name" value="Transpos_IS110"/>
</dbReference>
<keyword evidence="3" id="KW-1185">Reference proteome</keyword>
<accession>A0A285J840</accession>
<protein>
    <recommendedName>
        <fullName evidence="4">Transposase IS116/IS110/IS902 family protein</fullName>
    </recommendedName>
</protein>